<dbReference type="RefSeq" id="WP_245883264.1">
    <property type="nucleotide sequence ID" value="NZ_CP025066.1"/>
</dbReference>
<organism evidence="4 5">
    <name type="scientific">Halalkaliarchaeum desulfuricum</name>
    <dbReference type="NCBI Taxonomy" id="2055893"/>
    <lineage>
        <taxon>Archaea</taxon>
        <taxon>Methanobacteriati</taxon>
        <taxon>Methanobacteriota</taxon>
        <taxon>Stenosarchaea group</taxon>
        <taxon>Halobacteria</taxon>
        <taxon>Halobacteriales</taxon>
        <taxon>Haloferacaceae</taxon>
        <taxon>Halalkaliarchaeum</taxon>
    </lineage>
</organism>
<keyword evidence="5" id="KW-1185">Reference proteome</keyword>
<feature type="region of interest" description="Disordered" evidence="1">
    <location>
        <begin position="1295"/>
        <end position="1328"/>
    </location>
</feature>
<feature type="compositionally biased region" description="Low complexity" evidence="1">
    <location>
        <begin position="1377"/>
        <end position="1388"/>
    </location>
</feature>
<evidence type="ECO:0000313" key="4">
    <source>
        <dbReference type="EMBL" id="AUX10378.1"/>
    </source>
</evidence>
<keyword evidence="2" id="KW-0472">Membrane</keyword>
<protein>
    <submittedName>
        <fullName evidence="4">Cell surface glycoprotein</fullName>
    </submittedName>
</protein>
<evidence type="ECO:0000256" key="1">
    <source>
        <dbReference type="SAM" id="MobiDB-lite"/>
    </source>
</evidence>
<keyword evidence="2" id="KW-0812">Transmembrane</keyword>
<feature type="domain" description="CARDB" evidence="3">
    <location>
        <begin position="641"/>
        <end position="709"/>
    </location>
</feature>
<feature type="domain" description="CARDB" evidence="3">
    <location>
        <begin position="1208"/>
        <end position="1281"/>
    </location>
</feature>
<keyword evidence="2" id="KW-1133">Transmembrane helix</keyword>
<feature type="compositionally biased region" description="Basic and acidic residues" evidence="1">
    <location>
        <begin position="1389"/>
        <end position="1399"/>
    </location>
</feature>
<dbReference type="Gene3D" id="2.60.40.10">
    <property type="entry name" value="Immunoglobulins"/>
    <property type="match status" value="8"/>
</dbReference>
<dbReference type="InterPro" id="IPR013783">
    <property type="entry name" value="Ig-like_fold"/>
</dbReference>
<name>A0A343TMQ6_9EURY</name>
<dbReference type="Proteomes" id="UP000263012">
    <property type="component" value="Chromosome"/>
</dbReference>
<accession>A0A343TMQ6</accession>
<feature type="domain" description="CARDB" evidence="3">
    <location>
        <begin position="541"/>
        <end position="626"/>
    </location>
</feature>
<sequence length="1421" mass="150233">MNGDETFVVEQDDLAAENVTYYREDSAQTYDVERIVDNPILNDPIGTGQWSLRDRTNQTIYSSPHDIPTAPSYRLEVEDENEDWIIRSAEDFKPAGGVETPVAVNKHPFTGTASVDVGEYVEEDNVQLTVNPQVSQGPVRGILETRDDSTDYTVTRDGSVVDQGQVDGPTVSYTADDSLSDGTTYEIVTQAENGDRSLSTSTRTAVRTTYTEGGDNTPPTVAEITPPELSTENSLPTGPVDIDLTVEDDNPEDLTVLVRYADGTVTSDPYDGSITDTSDDWHDASVTAVDTDAGEYRATIDTDLGTDTVHLEVAVLDDGGNAISTAAYDAYAVDDRETGGVIVSDASLTDETIQTGETAEATATLENLDPEATEFEAEFRLTDDDGSVLTVASETVHLDAEESTTVTLSGTVDSAGTYSADVSGEPAGQLAVEGPAVFELSDGTLNRTEIEPGETVEASATLENVGDEEGTVTADLEVNGTVEASTDVTLSAGESTTVAFKYEPETEGEYGLEIVAEDNDGGETTADAGTLTVSEPDPAEFVVSNAQTSDVTIEEGETVTVTADVENVGDESGSFTAEFQVDDSVEETTAVELDPGEETTVSFDRTFDEAGTYYLAVSDESAGEVTVTEPGEPAFETRDLAVEENPILEGDSVDITATVENVGDDTGEHTAELIVNNSVVASDTVQLDPDQSTTVSFTRTFDTAGEYAVMIDDAGPITLAVEEPAAFETTDASLSESEIEAGDSVQITGTVENVGDREGTHEATLFRDGDAVETTAVTVAGGETETVTFDRTYENTGTYELKIDDAHAGDLTVTEPGSPAFELSNGTVTPEELLDGESVTVEITVENVGDDVGEHTAELLVNDTVVATETEQLDAGDSANLTFVHTFDTAGNYEVAVDDTHVGSVDVLAPADVEIVNATLGDEEIDAGDSVGVNVTVENLGDVEGTRSLALLAGNETLATQNVTVTPDSQKNVNITHTFENPGDYQLHVEDHFAGNLTVREADESTDGGDSGDGESGGDGGGSGGGGPPPGFGSSPDDGDEQPDPEPEVSIDSSPGGALVSVTDPGQELLELELNEPGDGSFVHNSLQITPGEEADDFQLDVSPPASSPREAPEPTEHRAIGYVEVERIDIENEDIEKAEFVITLRGHQLPADTTKENVTMLRYHDGEWEELETEHLRGDRYAAVTPGFSEFAVAVEGAPEPAFEIVDAGVDDRTVLTGDAVTVRATIANVGDAEGAYETQLLVEDDVVSTAEVSIEPGTSETVDLSATFESPGTYEVTLTKWEEPIEVVVEPDNDAAPSDEEQITEEPAVDDPRDAEDDDGPLPFPDVPRSVWTSGLIGMILVALLVNLLAIGPEVFSAPKHGETNSRTDGGTSPERASQESTSSESTSREGTGKEETLPNTEDTSEIGEEAEFDWVQNY</sequence>
<dbReference type="EMBL" id="CP025066">
    <property type="protein sequence ID" value="AUX10378.1"/>
    <property type="molecule type" value="Genomic_DNA"/>
</dbReference>
<feature type="region of interest" description="Disordered" evidence="1">
    <location>
        <begin position="1002"/>
        <end position="1062"/>
    </location>
</feature>
<feature type="domain" description="CARDB" evidence="3">
    <location>
        <begin position="444"/>
        <end position="519"/>
    </location>
</feature>
<feature type="domain" description="CARDB" evidence="3">
    <location>
        <begin position="733"/>
        <end position="802"/>
    </location>
</feature>
<proteinExistence type="predicted"/>
<dbReference type="GeneID" id="71812040"/>
<evidence type="ECO:0000259" key="3">
    <source>
        <dbReference type="Pfam" id="PF07705"/>
    </source>
</evidence>
<feature type="transmembrane region" description="Helical" evidence="2">
    <location>
        <begin position="1333"/>
        <end position="1353"/>
    </location>
</feature>
<dbReference type="InterPro" id="IPR011635">
    <property type="entry name" value="CARDB"/>
</dbReference>
<feature type="compositionally biased region" description="Acidic residues" evidence="1">
    <location>
        <begin position="1405"/>
        <end position="1415"/>
    </location>
</feature>
<dbReference type="KEGG" id="hdf:AArcSl_2763"/>
<evidence type="ECO:0000256" key="2">
    <source>
        <dbReference type="SAM" id="Phobius"/>
    </source>
</evidence>
<dbReference type="Pfam" id="PF07705">
    <property type="entry name" value="CARDB"/>
    <property type="match status" value="6"/>
</dbReference>
<gene>
    <name evidence="4" type="ORF">AArcSl_2763</name>
</gene>
<feature type="compositionally biased region" description="Acidic residues" evidence="1">
    <location>
        <begin position="1004"/>
        <end position="1013"/>
    </location>
</feature>
<feature type="domain" description="CARDB" evidence="3">
    <location>
        <begin position="825"/>
        <end position="897"/>
    </location>
</feature>
<evidence type="ECO:0000313" key="5">
    <source>
        <dbReference type="Proteomes" id="UP000263012"/>
    </source>
</evidence>
<feature type="region of interest" description="Disordered" evidence="1">
    <location>
        <begin position="1359"/>
        <end position="1421"/>
    </location>
</feature>
<reference evidence="5" key="1">
    <citation type="submission" date="2017-11" db="EMBL/GenBank/DDBJ databases">
        <title>Phenotypic and genomic properties of facultatively anaerobic sulfur-reducing natronoarchaea from hypersaline soda lakes.</title>
        <authorList>
            <person name="Sorokin D.Y."/>
            <person name="Kublanov I.V."/>
            <person name="Roman P."/>
            <person name="Sinninghe Damste J.S."/>
            <person name="Golyshin P.N."/>
            <person name="Rojo D."/>
            <person name="Ciordia S."/>
            <person name="Mena M.D.C."/>
            <person name="Ferrer M."/>
            <person name="Messina E."/>
            <person name="Smedile F."/>
            <person name="La Spada G."/>
            <person name="La Cono V."/>
            <person name="Yakimov M.M."/>
        </authorList>
    </citation>
    <scope>NUCLEOTIDE SEQUENCE [LARGE SCALE GENOMIC DNA]</scope>
    <source>
        <strain evidence="5">AArc-Sl</strain>
    </source>
</reference>
<feature type="compositionally biased region" description="Acidic residues" evidence="1">
    <location>
        <begin position="1037"/>
        <end position="1049"/>
    </location>
</feature>
<feature type="region of interest" description="Disordered" evidence="1">
    <location>
        <begin position="1097"/>
        <end position="1116"/>
    </location>
</feature>
<feature type="compositionally biased region" description="Acidic residues" evidence="1">
    <location>
        <begin position="1295"/>
        <end position="1322"/>
    </location>
</feature>
<feature type="compositionally biased region" description="Gly residues" evidence="1">
    <location>
        <begin position="1014"/>
        <end position="1026"/>
    </location>
</feature>